<dbReference type="PANTHER" id="PTHR42834:SF1">
    <property type="entry name" value="ENDONUCLEASE_EXONUCLEASE_PHOSPHATASE FAMILY PROTEIN (AFU_ORTHOLOGUE AFUA_3G09210)"/>
    <property type="match status" value="1"/>
</dbReference>
<dbReference type="CDD" id="cd10283">
    <property type="entry name" value="MnuA_DNase1-like"/>
    <property type="match status" value="1"/>
</dbReference>
<dbReference type="PANTHER" id="PTHR42834">
    <property type="entry name" value="ENDONUCLEASE/EXONUCLEASE/PHOSPHATASE FAMILY PROTEIN (AFU_ORTHOLOGUE AFUA_3G09210)"/>
    <property type="match status" value="1"/>
</dbReference>
<organism evidence="4 5">
    <name type="scientific">Nocardioides jiangsuensis</name>
    <dbReference type="NCBI Taxonomy" id="2866161"/>
    <lineage>
        <taxon>Bacteria</taxon>
        <taxon>Bacillati</taxon>
        <taxon>Actinomycetota</taxon>
        <taxon>Actinomycetes</taxon>
        <taxon>Propionibacteriales</taxon>
        <taxon>Nocardioidaceae</taxon>
        <taxon>Nocardioides</taxon>
    </lineage>
</organism>
<proteinExistence type="predicted"/>
<dbReference type="InterPro" id="IPR036691">
    <property type="entry name" value="Endo/exonu/phosph_ase_sf"/>
</dbReference>
<keyword evidence="2" id="KW-0732">Signal</keyword>
<evidence type="ECO:0000313" key="5">
    <source>
        <dbReference type="Proteomes" id="UP000754710"/>
    </source>
</evidence>
<dbReference type="PROSITE" id="PS51841">
    <property type="entry name" value="LTD"/>
    <property type="match status" value="1"/>
</dbReference>
<gene>
    <name evidence="4" type="ORF">K1X13_14960</name>
</gene>
<evidence type="ECO:0000256" key="2">
    <source>
        <dbReference type="SAM" id="SignalP"/>
    </source>
</evidence>
<feature type="region of interest" description="Disordered" evidence="1">
    <location>
        <begin position="165"/>
        <end position="218"/>
    </location>
</feature>
<dbReference type="InterPro" id="IPR005135">
    <property type="entry name" value="Endo/exonuclease/phosphatase"/>
</dbReference>
<dbReference type="Pfam" id="PF19580">
    <property type="entry name" value="Exo_endo_phos_3"/>
    <property type="match status" value="1"/>
</dbReference>
<dbReference type="Pfam" id="PF00932">
    <property type="entry name" value="LTD"/>
    <property type="match status" value="1"/>
</dbReference>
<dbReference type="CDD" id="cd04486">
    <property type="entry name" value="YhcR_OBF_like"/>
    <property type="match status" value="1"/>
</dbReference>
<dbReference type="EMBL" id="JAIEZQ010000002">
    <property type="protein sequence ID" value="MBY9076134.1"/>
    <property type="molecule type" value="Genomic_DNA"/>
</dbReference>
<dbReference type="InterPro" id="IPR036415">
    <property type="entry name" value="Lamin_tail_dom_sf"/>
</dbReference>
<feature type="domain" description="LTD" evidence="3">
    <location>
        <begin position="23"/>
        <end position="161"/>
    </location>
</feature>
<feature type="compositionally biased region" description="Low complexity" evidence="1">
    <location>
        <begin position="199"/>
        <end position="208"/>
    </location>
</feature>
<comment type="caution">
    <text evidence="4">The sequence shown here is derived from an EMBL/GenBank/DDBJ whole genome shotgun (WGS) entry which is preliminary data.</text>
</comment>
<keyword evidence="5" id="KW-1185">Reference proteome</keyword>
<name>A0ABS7RNV2_9ACTN</name>
<dbReference type="Gene3D" id="2.60.40.1260">
    <property type="entry name" value="Lamin Tail domain"/>
    <property type="match status" value="1"/>
</dbReference>
<dbReference type="Proteomes" id="UP000754710">
    <property type="component" value="Unassembled WGS sequence"/>
</dbReference>
<dbReference type="InterPro" id="IPR001322">
    <property type="entry name" value="Lamin_tail_dom"/>
</dbReference>
<evidence type="ECO:0000313" key="4">
    <source>
        <dbReference type="EMBL" id="MBY9076134.1"/>
    </source>
</evidence>
<reference evidence="4 5" key="1">
    <citation type="submission" date="2021-08" db="EMBL/GenBank/DDBJ databases">
        <title>Nocardioides bacterium WL0053 sp. nov., isolated from the sediment.</title>
        <authorList>
            <person name="Wang L."/>
            <person name="Zhang D."/>
            <person name="Zhang A."/>
        </authorList>
    </citation>
    <scope>NUCLEOTIDE SEQUENCE [LARGE SCALE GENOMIC DNA]</scope>
    <source>
        <strain evidence="4 5">WL0053</strain>
    </source>
</reference>
<accession>A0ABS7RNV2</accession>
<dbReference type="Gene3D" id="3.60.10.10">
    <property type="entry name" value="Endonuclease/exonuclease/phosphatase"/>
    <property type="match status" value="1"/>
</dbReference>
<dbReference type="RefSeq" id="WP_221025817.1">
    <property type="nucleotide sequence ID" value="NZ_JAIEZQ010000002.1"/>
</dbReference>
<dbReference type="SUPFAM" id="SSF56219">
    <property type="entry name" value="DNase I-like"/>
    <property type="match status" value="1"/>
</dbReference>
<protein>
    <submittedName>
        <fullName evidence="4">Lamin tail domain-containing protein</fullName>
    </submittedName>
</protein>
<feature type="chain" id="PRO_5045718875" evidence="2">
    <location>
        <begin position="32"/>
        <end position="796"/>
    </location>
</feature>
<evidence type="ECO:0000256" key="1">
    <source>
        <dbReference type="SAM" id="MobiDB-lite"/>
    </source>
</evidence>
<feature type="signal peptide" evidence="2">
    <location>
        <begin position="1"/>
        <end position="31"/>
    </location>
</feature>
<evidence type="ECO:0000259" key="3">
    <source>
        <dbReference type="PROSITE" id="PS51841"/>
    </source>
</evidence>
<dbReference type="SUPFAM" id="SSF74853">
    <property type="entry name" value="Lamin A/C globular tail domain"/>
    <property type="match status" value="1"/>
</dbReference>
<sequence length="796" mass="82761">MSRPTRTALTGVASALIAAGTIALPSAPATAVSADVVISEVYGGGGNSGATYRNDFVELHNTGSVPVSVDGWTVQYASATGTSWQRTPLTGTIAPGQRYLVQEAKGSGGTTDLPTPDAVGTIAMSGSNGKVALVQSGTALSGCYPACATASGVKDFVGYGTANEYEGPGAAPGLDNTTAAARRGTDTDDNQLNFIARDPSPVSSTGGEEPPPPPPPLEGLQIHDVQGAAHLSPVAGATVARVPGVVTATKSDGFWMQSETPDDDVATSEGVFVYRPSSTPAVGTRVTVTGDVTEFRPGGATGTNLTTTEIAGSPLVTVVGTAPAQPATTIVGPGGRVPPTAVIDDDATGSVETSGSFDATTDGIDFWESMEGMVAGIEQARVVGPTSRFGETPVVPAGATQHTARGGVYVSAGDFNPERILVDDLLSAPATATTGDGFAGTTVGVVDYGFANFKLQPWTTPTVVPGGLQRETTAAAGAKEFSLASYNVENLDALDPQEKFDALAAQIVGNLKAPDVVGLEEVQDNDGPVMSGSSAADQTLDRLVAAITAAGGPTYDWRQIDPVYNREGGEPGGNIRVAFLFRTDRGVQFVDRGEATSTTPASVYTDADGDAHLTTSPARVAPDSPAWDGSRVPLVGEFVWNDKTFFVVANHFGSKGGDDPLFGRWQPAERSSEVKRHQQAREVRAFVDELLAANKNSRVAVLGDINDFQFSETVDILVGSGEGALTDLPRTLPADEQYTYVYEGNSQVLDHILLSSRFVRDTYAYDIVHVNAEFNDQISDHDPQVVRLGNPNQFKK</sequence>